<dbReference type="PROSITE" id="PS50956">
    <property type="entry name" value="HTH_ASNC_2"/>
    <property type="match status" value="1"/>
</dbReference>
<evidence type="ECO:0000259" key="4">
    <source>
        <dbReference type="PROSITE" id="PS50956"/>
    </source>
</evidence>
<dbReference type="Gene3D" id="1.10.10.10">
    <property type="entry name" value="Winged helix-like DNA-binding domain superfamily/Winged helix DNA-binding domain"/>
    <property type="match status" value="2"/>
</dbReference>
<dbReference type="Pfam" id="PF01037">
    <property type="entry name" value="AsnC_trans_reg"/>
    <property type="match status" value="1"/>
</dbReference>
<dbReference type="InterPro" id="IPR019887">
    <property type="entry name" value="Tscrpt_reg_AsnC/Lrp_C"/>
</dbReference>
<evidence type="ECO:0000313" key="6">
    <source>
        <dbReference type="Proteomes" id="UP000001409"/>
    </source>
</evidence>
<dbReference type="SUPFAM" id="SSF54909">
    <property type="entry name" value="Dimeric alpha+beta barrel"/>
    <property type="match status" value="1"/>
</dbReference>
<dbReference type="PANTHER" id="PTHR30154:SF34">
    <property type="entry name" value="TRANSCRIPTIONAL REGULATOR AZLB"/>
    <property type="match status" value="1"/>
</dbReference>
<dbReference type="AlphaFoldDB" id="Q8FLW4"/>
<dbReference type="InterPro" id="IPR000485">
    <property type="entry name" value="AsnC-type_HTH_dom"/>
</dbReference>
<keyword evidence="3" id="KW-0804">Transcription</keyword>
<dbReference type="InterPro" id="IPR019888">
    <property type="entry name" value="Tscrpt_reg_AsnC-like"/>
</dbReference>
<dbReference type="InterPro" id="IPR011991">
    <property type="entry name" value="ArsR-like_HTH"/>
</dbReference>
<accession>C8NJE5</accession>
<evidence type="ECO:0000256" key="1">
    <source>
        <dbReference type="ARBA" id="ARBA00023015"/>
    </source>
</evidence>
<name>Q8FLW4_COREF</name>
<dbReference type="Proteomes" id="UP000001409">
    <property type="component" value="Chromosome"/>
</dbReference>
<sequence>MQESAEHPLWAETRFEKMSPSPTLDPLQRRIIGALQVDPRAPWRKIARALGEAERTVARHGTELLATNRVTVAGIENRQAAIITSFTCTPGASRMACEAVAQRPDTSYAYLTTGPTDVVTELHYDGDPTDILINQLPATPGTSHYATYPVLKYFKTIRGWRAGVLADEEMAALASPYGDDQPYWDHDGEVDETDRAIIAALKEDGRASLESMARRVGLSESSVSRRLDWLLRHTRVTIRALVEPSLMGLPVEAQLWVQTTPQSVEAIGHQLAGLPQVRYCAAIAGDFQLLVDVTLPNQRALYDFLSNKAWNAGATRIRSAVVVRARKRGGRLFDIS</sequence>
<organism evidence="5 6">
    <name type="scientific">Corynebacterium efficiens (strain DSM 44549 / YS-314 / AJ 12310 / JCM 11189 / NBRC 100395)</name>
    <dbReference type="NCBI Taxonomy" id="196164"/>
    <lineage>
        <taxon>Bacteria</taxon>
        <taxon>Bacillati</taxon>
        <taxon>Actinomycetota</taxon>
        <taxon>Actinomycetes</taxon>
        <taxon>Mycobacteriales</taxon>
        <taxon>Corynebacteriaceae</taxon>
        <taxon>Corynebacterium</taxon>
    </lineage>
</organism>
<accession>Q8FLW4</accession>
<dbReference type="EMBL" id="BA000035">
    <property type="protein sequence ID" value="BAC19555.1"/>
    <property type="molecule type" value="Genomic_DNA"/>
</dbReference>
<protein>
    <submittedName>
        <fullName evidence="5">Putative transcription regulator</fullName>
    </submittedName>
</protein>
<dbReference type="InterPro" id="IPR036388">
    <property type="entry name" value="WH-like_DNA-bd_sf"/>
</dbReference>
<dbReference type="Pfam" id="PF13404">
    <property type="entry name" value="HTH_AsnC-type"/>
    <property type="match status" value="2"/>
</dbReference>
<dbReference type="PRINTS" id="PR00033">
    <property type="entry name" value="HTHASNC"/>
</dbReference>
<dbReference type="SUPFAM" id="SSF46785">
    <property type="entry name" value="Winged helix' DNA-binding domain"/>
    <property type="match status" value="1"/>
</dbReference>
<dbReference type="KEGG" id="cef:CE2745"/>
<dbReference type="GO" id="GO:0043200">
    <property type="term" value="P:response to amino acid"/>
    <property type="evidence" value="ECO:0007669"/>
    <property type="project" value="TreeGrafter"/>
</dbReference>
<keyword evidence="1" id="KW-0805">Transcription regulation</keyword>
<dbReference type="OrthoDB" id="4050641at2"/>
<feature type="domain" description="HTH asnC-type" evidence="4">
    <location>
        <begin position="190"/>
        <end position="250"/>
    </location>
</feature>
<dbReference type="Gene3D" id="3.30.70.920">
    <property type="match status" value="1"/>
</dbReference>
<dbReference type="SMR" id="Q8FLW4"/>
<dbReference type="InterPro" id="IPR036390">
    <property type="entry name" value="WH_DNA-bd_sf"/>
</dbReference>
<dbReference type="HOGENOM" id="CLU_044190_1_1_11"/>
<keyword evidence="2" id="KW-0238">DNA-binding</keyword>
<dbReference type="GO" id="GO:0005829">
    <property type="term" value="C:cytosol"/>
    <property type="evidence" value="ECO:0007669"/>
    <property type="project" value="TreeGrafter"/>
</dbReference>
<evidence type="ECO:0000256" key="3">
    <source>
        <dbReference type="ARBA" id="ARBA00023163"/>
    </source>
</evidence>
<dbReference type="GO" id="GO:0043565">
    <property type="term" value="F:sequence-specific DNA binding"/>
    <property type="evidence" value="ECO:0007669"/>
    <property type="project" value="InterPro"/>
</dbReference>
<dbReference type="eggNOG" id="COG1522">
    <property type="taxonomic scope" value="Bacteria"/>
</dbReference>
<dbReference type="CDD" id="cd00090">
    <property type="entry name" value="HTH_ARSR"/>
    <property type="match status" value="1"/>
</dbReference>
<keyword evidence="6" id="KW-1185">Reference proteome</keyword>
<dbReference type="PANTHER" id="PTHR30154">
    <property type="entry name" value="LEUCINE-RESPONSIVE REGULATORY PROTEIN"/>
    <property type="match status" value="1"/>
</dbReference>
<evidence type="ECO:0000313" key="5">
    <source>
        <dbReference type="EMBL" id="BAC19555.1"/>
    </source>
</evidence>
<dbReference type="InterPro" id="IPR011008">
    <property type="entry name" value="Dimeric_a/b-barrel"/>
</dbReference>
<reference evidence="5 6" key="1">
    <citation type="journal article" date="2003" name="Genome Res.">
        <title>Comparative complete genome sequence analysis of the amino acid replacements responsible for the thermostability of Corynebacterium efficiens.</title>
        <authorList>
            <person name="Nishio Y."/>
            <person name="Nakamura Y."/>
            <person name="Kawarabayasi Y."/>
            <person name="Usuda Y."/>
            <person name="Kimura E."/>
            <person name="Sugimoto S."/>
            <person name="Matsui K."/>
            <person name="Yamagishi A."/>
            <person name="Kikuchi H."/>
            <person name="Ikeo K."/>
            <person name="Gojobori T."/>
        </authorList>
    </citation>
    <scope>NUCLEOTIDE SEQUENCE [LARGE SCALE GENOMIC DNA]</scope>
    <source>
        <strain evidence="6">DSM 44549 / YS-314 / AJ 12310 / JCM 11189 / NBRC 100395</strain>
    </source>
</reference>
<dbReference type="SMART" id="SM00344">
    <property type="entry name" value="HTH_ASNC"/>
    <property type="match status" value="1"/>
</dbReference>
<evidence type="ECO:0000256" key="2">
    <source>
        <dbReference type="ARBA" id="ARBA00023125"/>
    </source>
</evidence>
<dbReference type="STRING" id="196164.gene:10743193"/>
<proteinExistence type="predicted"/>